<evidence type="ECO:0000313" key="1">
    <source>
        <dbReference type="EMBL" id="EOY27190.1"/>
    </source>
</evidence>
<dbReference type="EMBL" id="CM001884">
    <property type="protein sequence ID" value="EOY27190.1"/>
    <property type="molecule type" value="Genomic_DNA"/>
</dbReference>
<dbReference type="Gramene" id="EOY27190">
    <property type="protein sequence ID" value="EOY27190"/>
    <property type="gene ID" value="TCM_029100"/>
</dbReference>
<keyword evidence="2" id="KW-1185">Reference proteome</keyword>
<organism evidence="1 2">
    <name type="scientific">Theobroma cacao</name>
    <name type="common">Cacao</name>
    <name type="synonym">Cocoa</name>
    <dbReference type="NCBI Taxonomy" id="3641"/>
    <lineage>
        <taxon>Eukaryota</taxon>
        <taxon>Viridiplantae</taxon>
        <taxon>Streptophyta</taxon>
        <taxon>Embryophyta</taxon>
        <taxon>Tracheophyta</taxon>
        <taxon>Spermatophyta</taxon>
        <taxon>Magnoliopsida</taxon>
        <taxon>eudicotyledons</taxon>
        <taxon>Gunneridae</taxon>
        <taxon>Pentapetalae</taxon>
        <taxon>rosids</taxon>
        <taxon>malvids</taxon>
        <taxon>Malvales</taxon>
        <taxon>Malvaceae</taxon>
        <taxon>Byttnerioideae</taxon>
        <taxon>Theobroma</taxon>
    </lineage>
</organism>
<proteinExistence type="predicted"/>
<gene>
    <name evidence="1" type="ORF">TCM_029100</name>
</gene>
<reference evidence="1 2" key="1">
    <citation type="journal article" date="2013" name="Genome Biol.">
        <title>The genome sequence of the most widely cultivated cacao type and its use to identify candidate genes regulating pod color.</title>
        <authorList>
            <person name="Motamayor J.C."/>
            <person name="Mockaitis K."/>
            <person name="Schmutz J."/>
            <person name="Haiminen N."/>
            <person name="Iii D.L."/>
            <person name="Cornejo O."/>
            <person name="Findley S.D."/>
            <person name="Zheng P."/>
            <person name="Utro F."/>
            <person name="Royaert S."/>
            <person name="Saski C."/>
            <person name="Jenkins J."/>
            <person name="Podicheti R."/>
            <person name="Zhao M."/>
            <person name="Scheffler B.E."/>
            <person name="Stack J.C."/>
            <person name="Feltus F.A."/>
            <person name="Mustiga G.M."/>
            <person name="Amores F."/>
            <person name="Phillips W."/>
            <person name="Marelli J.P."/>
            <person name="May G.D."/>
            <person name="Shapiro H."/>
            <person name="Ma J."/>
            <person name="Bustamante C.D."/>
            <person name="Schnell R.J."/>
            <person name="Main D."/>
            <person name="Gilbert D."/>
            <person name="Parida L."/>
            <person name="Kuhn D.N."/>
        </authorList>
    </citation>
    <scope>NUCLEOTIDE SEQUENCE [LARGE SCALE GENOMIC DNA]</scope>
    <source>
        <strain evidence="2">cv. Matina 1-6</strain>
    </source>
</reference>
<evidence type="ECO:0000313" key="2">
    <source>
        <dbReference type="Proteomes" id="UP000026915"/>
    </source>
</evidence>
<dbReference type="HOGENOM" id="CLU_2417638_0_0_1"/>
<protein>
    <submittedName>
        <fullName evidence="1">Uncharacterized protein</fullName>
    </submittedName>
</protein>
<dbReference type="InParanoid" id="A0A061GBH1"/>
<name>A0A061GBH1_THECC</name>
<sequence length="92" mass="10487">MNPNLSSYGSSRSGWTKYLNFSGLTQLTELAHASPVSPNSTARDTFVFTCLFCYETSIIMKRIFNQLGRIEPFYTLQNSLSNQKISKCFTRE</sequence>
<accession>A0A061GBH1</accession>
<dbReference type="Proteomes" id="UP000026915">
    <property type="component" value="Chromosome 6"/>
</dbReference>
<dbReference type="AlphaFoldDB" id="A0A061GBH1"/>